<dbReference type="AlphaFoldDB" id="A0A1Y6ERM4"/>
<dbReference type="Proteomes" id="UP000194450">
    <property type="component" value="Unassembled WGS sequence"/>
</dbReference>
<keyword evidence="2" id="KW-1185">Reference proteome</keyword>
<proteinExistence type="predicted"/>
<sequence>MSYKQALVDPTAVYDKPADVLEDAELSDFEKVKILDRWEYDARELQVAAEENMGGGSRDFLDEVLAAKSKLGIESDDKAGNTKQNS</sequence>
<evidence type="ECO:0000313" key="2">
    <source>
        <dbReference type="Proteomes" id="UP000194450"/>
    </source>
</evidence>
<evidence type="ECO:0000313" key="1">
    <source>
        <dbReference type="EMBL" id="SMQ64919.1"/>
    </source>
</evidence>
<organism evidence="1 2">
    <name type="scientific">Pseudidiomarina planktonica</name>
    <dbReference type="NCBI Taxonomy" id="1323738"/>
    <lineage>
        <taxon>Bacteria</taxon>
        <taxon>Pseudomonadati</taxon>
        <taxon>Pseudomonadota</taxon>
        <taxon>Gammaproteobacteria</taxon>
        <taxon>Alteromonadales</taxon>
        <taxon>Idiomarinaceae</taxon>
        <taxon>Pseudidiomarina</taxon>
    </lineage>
</organism>
<reference evidence="2" key="1">
    <citation type="submission" date="2017-04" db="EMBL/GenBank/DDBJ databases">
        <authorList>
            <person name="Varghese N."/>
            <person name="Submissions S."/>
        </authorList>
    </citation>
    <scope>NUCLEOTIDE SEQUENCE [LARGE SCALE GENOMIC DNA]</scope>
</reference>
<dbReference type="EMBL" id="FXWH01000001">
    <property type="protein sequence ID" value="SMQ64919.1"/>
    <property type="molecule type" value="Genomic_DNA"/>
</dbReference>
<dbReference type="OrthoDB" id="5405867at2"/>
<accession>A0A1Y6ERM4</accession>
<protein>
    <submittedName>
        <fullName evidence="1">Uncharacterized protein</fullName>
    </submittedName>
</protein>
<gene>
    <name evidence="1" type="ORF">SAMN06297229_1136</name>
</gene>
<name>A0A1Y6ERM4_9GAMM</name>
<dbReference type="RefSeq" id="WP_086434245.1">
    <property type="nucleotide sequence ID" value="NZ_FXWH01000001.1"/>
</dbReference>